<protein>
    <submittedName>
        <fullName evidence="5">HTH-type transcriptional repressor YtrA</fullName>
    </submittedName>
</protein>
<dbReference type="InterPro" id="IPR000524">
    <property type="entry name" value="Tscrpt_reg_HTH_GntR"/>
</dbReference>
<dbReference type="CDD" id="cd07377">
    <property type="entry name" value="WHTH_GntR"/>
    <property type="match status" value="1"/>
</dbReference>
<dbReference type="InterPro" id="IPR036388">
    <property type="entry name" value="WH-like_DNA-bd_sf"/>
</dbReference>
<dbReference type="PANTHER" id="PTHR38445:SF9">
    <property type="entry name" value="HTH-TYPE TRANSCRIPTIONAL REPRESSOR YTRA"/>
    <property type="match status" value="1"/>
</dbReference>
<dbReference type="GO" id="GO:0003700">
    <property type="term" value="F:DNA-binding transcription factor activity"/>
    <property type="evidence" value="ECO:0007669"/>
    <property type="project" value="InterPro"/>
</dbReference>
<keyword evidence="3" id="KW-0804">Transcription</keyword>
<comment type="caution">
    <text evidence="5">The sequence shown here is derived from an EMBL/GenBank/DDBJ whole genome shotgun (WGS) entry which is preliminary data.</text>
</comment>
<gene>
    <name evidence="5" type="primary">ytrA_3</name>
    <name evidence="5" type="ORF">OXPF_41640</name>
</gene>
<dbReference type="PATRIC" id="fig|36849.3.peg.4400"/>
<dbReference type="STRING" id="36849.OXPF_41640"/>
<dbReference type="PANTHER" id="PTHR38445">
    <property type="entry name" value="HTH-TYPE TRANSCRIPTIONAL REPRESSOR YTRA"/>
    <property type="match status" value="1"/>
</dbReference>
<dbReference type="OrthoDB" id="9801546at2"/>
<proteinExistence type="predicted"/>
<evidence type="ECO:0000259" key="4">
    <source>
        <dbReference type="PROSITE" id="PS50949"/>
    </source>
</evidence>
<keyword evidence="6" id="KW-1185">Reference proteome</keyword>
<evidence type="ECO:0000256" key="2">
    <source>
        <dbReference type="ARBA" id="ARBA00023125"/>
    </source>
</evidence>
<sequence>MISIDYRDKRPIYEQLIEGIEDMAIRGILEPDSQLISVRQLALELSINPNTIQRAYAELEKKGIIYSIKGRGSFVSGNLEKLRTERKQLIFKEFDYILGRAVKEGIQKHELLEFCQKYFDGQKEGIE</sequence>
<dbReference type="GO" id="GO:0003677">
    <property type="term" value="F:DNA binding"/>
    <property type="evidence" value="ECO:0007669"/>
    <property type="project" value="UniProtKB-KW"/>
</dbReference>
<keyword evidence="2" id="KW-0238">DNA-binding</keyword>
<reference evidence="5 6" key="1">
    <citation type="submission" date="2015-09" db="EMBL/GenBank/DDBJ databases">
        <title>Genome sequence of Oxobacter pfennigii DSM 3222.</title>
        <authorList>
            <person name="Poehlein A."/>
            <person name="Bengelsdorf F.R."/>
            <person name="Schiel-Bengelsdorf B."/>
            <person name="Duerre P."/>
            <person name="Daniel R."/>
        </authorList>
    </citation>
    <scope>NUCLEOTIDE SEQUENCE [LARGE SCALE GENOMIC DNA]</scope>
    <source>
        <strain evidence="5 6">DSM 3222</strain>
    </source>
</reference>
<organism evidence="5 6">
    <name type="scientific">Oxobacter pfennigii</name>
    <dbReference type="NCBI Taxonomy" id="36849"/>
    <lineage>
        <taxon>Bacteria</taxon>
        <taxon>Bacillati</taxon>
        <taxon>Bacillota</taxon>
        <taxon>Clostridia</taxon>
        <taxon>Eubacteriales</taxon>
        <taxon>Clostridiaceae</taxon>
        <taxon>Oxobacter</taxon>
    </lineage>
</organism>
<accession>A0A0P8W1P6</accession>
<dbReference type="RefSeq" id="WP_054877094.1">
    <property type="nucleotide sequence ID" value="NZ_LKET01000068.1"/>
</dbReference>
<keyword evidence="1" id="KW-0805">Transcription regulation</keyword>
<evidence type="ECO:0000256" key="3">
    <source>
        <dbReference type="ARBA" id="ARBA00023163"/>
    </source>
</evidence>
<dbReference type="Gene3D" id="1.10.10.10">
    <property type="entry name" value="Winged helix-like DNA-binding domain superfamily/Winged helix DNA-binding domain"/>
    <property type="match status" value="1"/>
</dbReference>
<dbReference type="EMBL" id="LKET01000068">
    <property type="protein sequence ID" value="KPU42379.1"/>
    <property type="molecule type" value="Genomic_DNA"/>
</dbReference>
<dbReference type="Pfam" id="PF00392">
    <property type="entry name" value="GntR"/>
    <property type="match status" value="1"/>
</dbReference>
<dbReference type="InterPro" id="IPR036390">
    <property type="entry name" value="WH_DNA-bd_sf"/>
</dbReference>
<evidence type="ECO:0000313" key="5">
    <source>
        <dbReference type="EMBL" id="KPU42379.1"/>
    </source>
</evidence>
<dbReference type="SUPFAM" id="SSF46785">
    <property type="entry name" value="Winged helix' DNA-binding domain"/>
    <property type="match status" value="1"/>
</dbReference>
<evidence type="ECO:0000256" key="1">
    <source>
        <dbReference type="ARBA" id="ARBA00023015"/>
    </source>
</evidence>
<dbReference type="SMART" id="SM00345">
    <property type="entry name" value="HTH_GNTR"/>
    <property type="match status" value="1"/>
</dbReference>
<name>A0A0P8W1P6_9CLOT</name>
<feature type="domain" description="HTH gntR-type" evidence="4">
    <location>
        <begin position="10"/>
        <end position="78"/>
    </location>
</feature>
<dbReference type="AlphaFoldDB" id="A0A0P8W1P6"/>
<evidence type="ECO:0000313" key="6">
    <source>
        <dbReference type="Proteomes" id="UP000050326"/>
    </source>
</evidence>
<dbReference type="Proteomes" id="UP000050326">
    <property type="component" value="Unassembled WGS sequence"/>
</dbReference>
<dbReference type="PROSITE" id="PS50949">
    <property type="entry name" value="HTH_GNTR"/>
    <property type="match status" value="1"/>
</dbReference>